<sequence>MPLPEAYVEFVILGIDLAKRVFQLHGADRRGRALHRATVTRAGLLESVRQLHPLTITTKSLFSLCGPCRAIQLQA</sequence>
<evidence type="ECO:0000313" key="1">
    <source>
        <dbReference type="EMBL" id="OYD50134.1"/>
    </source>
</evidence>
<dbReference type="EMBL" id="NOIG01000007">
    <property type="protein sequence ID" value="OYD50134.1"/>
    <property type="molecule type" value="Genomic_DNA"/>
</dbReference>
<organism evidence="1 2">
    <name type="scientific">Acidovorax kalamii</name>
    <dbReference type="NCBI Taxonomy" id="2004485"/>
    <lineage>
        <taxon>Bacteria</taxon>
        <taxon>Pseudomonadati</taxon>
        <taxon>Pseudomonadota</taxon>
        <taxon>Betaproteobacteria</taxon>
        <taxon>Burkholderiales</taxon>
        <taxon>Comamonadaceae</taxon>
        <taxon>Acidovorax</taxon>
    </lineage>
</organism>
<proteinExistence type="predicted"/>
<keyword evidence="2" id="KW-1185">Reference proteome</keyword>
<reference evidence="1 2" key="1">
    <citation type="submission" date="2017-07" db="EMBL/GenBank/DDBJ databases">
        <title>Acidovorax KNDSW TSA 6 genome sequence and assembly.</title>
        <authorList>
            <person name="Mayilraj S."/>
        </authorList>
    </citation>
    <scope>NUCLEOTIDE SEQUENCE [LARGE SCALE GENOMIC DNA]</scope>
    <source>
        <strain evidence="1 2">KNDSW-TSA6</strain>
    </source>
</reference>
<protein>
    <recommendedName>
        <fullName evidence="3">IS110 family transposase</fullName>
    </recommendedName>
</protein>
<dbReference type="Proteomes" id="UP000215441">
    <property type="component" value="Unassembled WGS sequence"/>
</dbReference>
<accession>A0A235EM82</accession>
<comment type="caution">
    <text evidence="1">The sequence shown here is derived from an EMBL/GenBank/DDBJ whole genome shotgun (WGS) entry which is preliminary data.</text>
</comment>
<name>A0A235EM82_9BURK</name>
<evidence type="ECO:0000313" key="2">
    <source>
        <dbReference type="Proteomes" id="UP000215441"/>
    </source>
</evidence>
<dbReference type="AlphaFoldDB" id="A0A235EM82"/>
<gene>
    <name evidence="1" type="ORF">CBY09_11285</name>
</gene>
<evidence type="ECO:0008006" key="3">
    <source>
        <dbReference type="Google" id="ProtNLM"/>
    </source>
</evidence>